<name>A0A5C4T0P7_9BACL</name>
<dbReference type="AlphaFoldDB" id="A0A5C4T0P7"/>
<dbReference type="SUPFAM" id="SSF47413">
    <property type="entry name" value="lambda repressor-like DNA-binding domains"/>
    <property type="match status" value="1"/>
</dbReference>
<dbReference type="Gene3D" id="1.10.260.40">
    <property type="entry name" value="lambda repressor-like DNA-binding domains"/>
    <property type="match status" value="1"/>
</dbReference>
<dbReference type="PANTHER" id="PTHR46558:SF4">
    <property type="entry name" value="DNA-BIDING PHAGE PROTEIN"/>
    <property type="match status" value="1"/>
</dbReference>
<dbReference type="InterPro" id="IPR001387">
    <property type="entry name" value="Cro/C1-type_HTH"/>
</dbReference>
<dbReference type="CDD" id="cd00093">
    <property type="entry name" value="HTH_XRE"/>
    <property type="match status" value="1"/>
</dbReference>
<reference evidence="3 4" key="1">
    <citation type="submission" date="2019-05" db="EMBL/GenBank/DDBJ databases">
        <title>We sequenced the genome of Paenibacillus hemerocallicola KCTC 33185 for further insight into its adaptation and study the phylogeny of Paenibacillus.</title>
        <authorList>
            <person name="Narsing Rao M.P."/>
        </authorList>
    </citation>
    <scope>NUCLEOTIDE SEQUENCE [LARGE SCALE GENOMIC DNA]</scope>
    <source>
        <strain evidence="3 4">KCTC 33185</strain>
    </source>
</reference>
<dbReference type="PROSITE" id="PS50943">
    <property type="entry name" value="HTH_CROC1"/>
    <property type="match status" value="1"/>
</dbReference>
<dbReference type="Proteomes" id="UP000307943">
    <property type="component" value="Unassembled WGS sequence"/>
</dbReference>
<dbReference type="PANTHER" id="PTHR46558">
    <property type="entry name" value="TRACRIPTIONAL REGULATORY PROTEIN-RELATED-RELATED"/>
    <property type="match status" value="1"/>
</dbReference>
<evidence type="ECO:0000313" key="4">
    <source>
        <dbReference type="Proteomes" id="UP000307943"/>
    </source>
</evidence>
<dbReference type="InterPro" id="IPR010982">
    <property type="entry name" value="Lambda_DNA-bd_dom_sf"/>
</dbReference>
<keyword evidence="1" id="KW-0238">DNA-binding</keyword>
<comment type="caution">
    <text evidence="3">The sequence shown here is derived from an EMBL/GenBank/DDBJ whole genome shotgun (WGS) entry which is preliminary data.</text>
</comment>
<dbReference type="SMART" id="SM00530">
    <property type="entry name" value="HTH_XRE"/>
    <property type="match status" value="1"/>
</dbReference>
<feature type="domain" description="HTH cro/C1-type" evidence="2">
    <location>
        <begin position="10"/>
        <end position="64"/>
    </location>
</feature>
<protein>
    <submittedName>
        <fullName evidence="3">Helix-turn-helix transcriptional regulator</fullName>
    </submittedName>
</protein>
<dbReference type="EMBL" id="VDCQ01000057">
    <property type="protein sequence ID" value="TNJ62516.1"/>
    <property type="molecule type" value="Genomic_DNA"/>
</dbReference>
<keyword evidence="4" id="KW-1185">Reference proteome</keyword>
<evidence type="ECO:0000259" key="2">
    <source>
        <dbReference type="PROSITE" id="PS50943"/>
    </source>
</evidence>
<sequence>MEQFQLAQRIRAFRKLKGYTQDELARRLGVSIAVLGSVERGTRKADTKLLNKIAETLGINPDELQLNHSESKGSET</sequence>
<proteinExistence type="predicted"/>
<gene>
    <name evidence="3" type="ORF">FE784_29950</name>
</gene>
<accession>A0A5C4T0P7</accession>
<dbReference type="OrthoDB" id="3035529at2"/>
<dbReference type="GO" id="GO:0003677">
    <property type="term" value="F:DNA binding"/>
    <property type="evidence" value="ECO:0007669"/>
    <property type="project" value="UniProtKB-KW"/>
</dbReference>
<organism evidence="3 4">
    <name type="scientific">Paenibacillus hemerocallicola</name>
    <dbReference type="NCBI Taxonomy" id="1172614"/>
    <lineage>
        <taxon>Bacteria</taxon>
        <taxon>Bacillati</taxon>
        <taxon>Bacillota</taxon>
        <taxon>Bacilli</taxon>
        <taxon>Bacillales</taxon>
        <taxon>Paenibacillaceae</taxon>
        <taxon>Paenibacillus</taxon>
    </lineage>
</organism>
<evidence type="ECO:0000256" key="1">
    <source>
        <dbReference type="ARBA" id="ARBA00023125"/>
    </source>
</evidence>
<dbReference type="RefSeq" id="WP_139605944.1">
    <property type="nucleotide sequence ID" value="NZ_VDCQ01000057.1"/>
</dbReference>
<dbReference type="Pfam" id="PF01381">
    <property type="entry name" value="HTH_3"/>
    <property type="match status" value="1"/>
</dbReference>
<evidence type="ECO:0000313" key="3">
    <source>
        <dbReference type="EMBL" id="TNJ62516.1"/>
    </source>
</evidence>